<dbReference type="HAMAP" id="MF_00509">
    <property type="entry name" value="ZipA"/>
    <property type="match status" value="1"/>
</dbReference>
<reference evidence="12 13" key="1">
    <citation type="submission" date="2020-08" db="EMBL/GenBank/DDBJ databases">
        <title>Genomic Encyclopedia of Archaeal and Bacterial Type Strains, Phase II (KMG-II): from individual species to whole genera.</title>
        <authorList>
            <person name="Goeker M."/>
        </authorList>
    </citation>
    <scope>NUCLEOTIDE SEQUENCE [LARGE SCALE GENOMIC DNA]</scope>
    <source>
        <strain evidence="12 13">5AG</strain>
    </source>
</reference>
<feature type="compositionally biased region" description="Basic and acidic residues" evidence="10">
    <location>
        <begin position="287"/>
        <end position="339"/>
    </location>
</feature>
<keyword evidence="5 8" id="KW-1133">Transmembrane helix</keyword>
<feature type="compositionally biased region" description="Basic and acidic residues" evidence="10">
    <location>
        <begin position="82"/>
        <end position="91"/>
    </location>
</feature>
<evidence type="ECO:0000256" key="3">
    <source>
        <dbReference type="ARBA" id="ARBA00022618"/>
    </source>
</evidence>
<dbReference type="GO" id="GO:0000917">
    <property type="term" value="P:division septum assembly"/>
    <property type="evidence" value="ECO:0007669"/>
    <property type="project" value="TreeGrafter"/>
</dbReference>
<keyword evidence="3 8" id="KW-0132">Cell division</keyword>
<comment type="caution">
    <text evidence="12">The sequence shown here is derived from an EMBL/GenBank/DDBJ whole genome shotgun (WGS) entry which is preliminary data.</text>
</comment>
<dbReference type="InterPro" id="IPR007449">
    <property type="entry name" value="ZipA_FtsZ-bd_C"/>
</dbReference>
<dbReference type="Gene3D" id="3.30.1400.10">
    <property type="entry name" value="ZipA, C-terminal FtsZ-binding domain"/>
    <property type="match status" value="1"/>
</dbReference>
<dbReference type="EMBL" id="JACHZF010000009">
    <property type="protein sequence ID" value="MBB3330695.1"/>
    <property type="molecule type" value="Genomic_DNA"/>
</dbReference>
<dbReference type="InterPro" id="IPR036765">
    <property type="entry name" value="ZipA_FtsZ-bd_C_sf"/>
</dbReference>
<evidence type="ECO:0000256" key="4">
    <source>
        <dbReference type="ARBA" id="ARBA00022692"/>
    </source>
</evidence>
<comment type="function">
    <text evidence="8 9">Essential cell division protein that stabilizes the FtsZ protofilaments by cross-linking them and that serves as a cytoplasmic membrane anchor for the Z ring. Also required for the recruitment to the septal ring of downstream cell division proteins.</text>
</comment>
<evidence type="ECO:0000313" key="12">
    <source>
        <dbReference type="EMBL" id="MBB3330695.1"/>
    </source>
</evidence>
<evidence type="ECO:0000256" key="7">
    <source>
        <dbReference type="ARBA" id="ARBA00023306"/>
    </source>
</evidence>
<dbReference type="AlphaFoldDB" id="A0A7W5PAG7"/>
<proteinExistence type="inferred from homology"/>
<feature type="compositionally biased region" description="Acidic residues" evidence="10">
    <location>
        <begin position="341"/>
        <end position="350"/>
    </location>
</feature>
<gene>
    <name evidence="8" type="primary">zipA</name>
    <name evidence="12" type="ORF">BDK63_001563</name>
</gene>
<comment type="similarity">
    <text evidence="8 9">Belongs to the ZipA family.</text>
</comment>
<comment type="subunit">
    <text evidence="8">Interacts with FtsZ via their C-terminal domains.</text>
</comment>
<dbReference type="SMART" id="SM00771">
    <property type="entry name" value="ZipA_C"/>
    <property type="match status" value="1"/>
</dbReference>
<dbReference type="Proteomes" id="UP000553442">
    <property type="component" value="Unassembled WGS sequence"/>
</dbReference>
<keyword evidence="6 8" id="KW-0472">Membrane</keyword>
<keyword evidence="1 8" id="KW-1003">Cell membrane</keyword>
<accession>A0A7W5PAG7</accession>
<feature type="compositionally biased region" description="Basic and acidic residues" evidence="10">
    <location>
        <begin position="115"/>
        <end position="167"/>
    </location>
</feature>
<evidence type="ECO:0000256" key="9">
    <source>
        <dbReference type="RuleBase" id="RU003612"/>
    </source>
</evidence>
<evidence type="ECO:0000256" key="1">
    <source>
        <dbReference type="ARBA" id="ARBA00022475"/>
    </source>
</evidence>
<dbReference type="GO" id="GO:0043093">
    <property type="term" value="P:FtsZ-dependent cytokinesis"/>
    <property type="evidence" value="ECO:0007669"/>
    <property type="project" value="UniProtKB-UniRule"/>
</dbReference>
<dbReference type="NCBIfam" id="TIGR02205">
    <property type="entry name" value="septum_zipA"/>
    <property type="match status" value="1"/>
</dbReference>
<keyword evidence="7 8" id="KW-0131">Cell cycle</keyword>
<evidence type="ECO:0000256" key="2">
    <source>
        <dbReference type="ARBA" id="ARBA00022519"/>
    </source>
</evidence>
<dbReference type="SUPFAM" id="SSF64383">
    <property type="entry name" value="Cell-division protein ZipA, C-terminal domain"/>
    <property type="match status" value="1"/>
</dbReference>
<evidence type="ECO:0000259" key="11">
    <source>
        <dbReference type="SMART" id="SM00771"/>
    </source>
</evidence>
<dbReference type="GO" id="GO:0005886">
    <property type="term" value="C:plasma membrane"/>
    <property type="evidence" value="ECO:0007669"/>
    <property type="project" value="UniProtKB-SubCell"/>
</dbReference>
<keyword evidence="2 8" id="KW-0997">Cell inner membrane</keyword>
<dbReference type="RefSeq" id="WP_183330801.1">
    <property type="nucleotide sequence ID" value="NZ_JACHZF010000009.1"/>
</dbReference>
<evidence type="ECO:0000256" key="10">
    <source>
        <dbReference type="SAM" id="MobiDB-lite"/>
    </source>
</evidence>
<feature type="region of interest" description="Disordered" evidence="10">
    <location>
        <begin position="80"/>
        <end position="381"/>
    </location>
</feature>
<feature type="compositionally biased region" description="Basic and acidic residues" evidence="10">
    <location>
        <begin position="359"/>
        <end position="371"/>
    </location>
</feature>
<dbReference type="InterPro" id="IPR011919">
    <property type="entry name" value="Cell_div_ZipA"/>
</dbReference>
<dbReference type="PANTHER" id="PTHR38685:SF1">
    <property type="entry name" value="CELL DIVISION PROTEIN ZIPA"/>
    <property type="match status" value="1"/>
</dbReference>
<evidence type="ECO:0000256" key="6">
    <source>
        <dbReference type="ARBA" id="ARBA00023136"/>
    </source>
</evidence>
<name>A0A7W5PAG7_9GAMM</name>
<dbReference type="Pfam" id="PF04354">
    <property type="entry name" value="ZipA_C"/>
    <property type="match status" value="1"/>
</dbReference>
<organism evidence="12 13">
    <name type="scientific">Halomonas campaniensis</name>
    <dbReference type="NCBI Taxonomy" id="213554"/>
    <lineage>
        <taxon>Bacteria</taxon>
        <taxon>Pseudomonadati</taxon>
        <taxon>Pseudomonadota</taxon>
        <taxon>Gammaproteobacteria</taxon>
        <taxon>Oceanospirillales</taxon>
        <taxon>Halomonadaceae</taxon>
        <taxon>Halomonas</taxon>
    </lineage>
</organism>
<evidence type="ECO:0000313" key="13">
    <source>
        <dbReference type="Proteomes" id="UP000553442"/>
    </source>
</evidence>
<dbReference type="PANTHER" id="PTHR38685">
    <property type="entry name" value="CELL DIVISION PROTEIN ZIPA"/>
    <property type="match status" value="1"/>
</dbReference>
<keyword evidence="4 8" id="KW-0812">Transmembrane</keyword>
<feature type="compositionally biased region" description="Basic and acidic residues" evidence="10">
    <location>
        <begin position="245"/>
        <end position="257"/>
    </location>
</feature>
<keyword evidence="13" id="KW-1185">Reference proteome</keyword>
<sequence>MELREWLIILGLALVTLIVVDGVRRLQRQRKVPRLDEVADDAGGTDLDPDEAARAAELNWELPNGGARVVRPADYSRVQPKPKLERQEHPGASRVLASFREAREPRDPVAASADRVGKPQAREVAGQEEHARQPDVRVERKEKNERKERKEALRQEEVRQEAVRQQEVRQAPEATPAEVSIEPHRDAAPETASRPVASDVPATPEAPSPASPERREPSLSALDESPSELDASLSEPLAADPEDHDESHEAERYRLVDLDGMSDSFKSGSKRVGASVQRFGASLQKTLAERREQKRLEKERRDAARAEKAAREAEQRRLAQARAEEEKAARDAERRRLEAEAIADADDDDPLFAAPRARRHDDDAHSGHPDVEAESNALPEAEEPAISDKVRVHPVLEKALRHDVSAEHARHALSHADEIIVISVMSRDEEGFSGTTLLDLMLACGLRYSRDMGIFHRFETEDPESQLQFSMVNVVKPGTFPIHSMDDFRTPGITLLMPMPGAEDASAAFEAMVETAMVIVRHLGGELKDENHSVMTAQTVEFARQRVQEFVRRNRLNRYQVN</sequence>
<feature type="domain" description="ZipA C-terminal FtsZ-binding" evidence="11">
    <location>
        <begin position="416"/>
        <end position="547"/>
    </location>
</feature>
<comment type="subcellular location">
    <subcellularLocation>
        <location evidence="8">Cell inner membrane</location>
        <topology evidence="8">Single-pass type I membrane protein</topology>
    </subcellularLocation>
    <text evidence="8">Localizes to the Z ring in an FtsZ-dependent manner.</text>
</comment>
<dbReference type="GO" id="GO:0032153">
    <property type="term" value="C:cell division site"/>
    <property type="evidence" value="ECO:0007669"/>
    <property type="project" value="UniProtKB-UniRule"/>
</dbReference>
<evidence type="ECO:0000256" key="5">
    <source>
        <dbReference type="ARBA" id="ARBA00022989"/>
    </source>
</evidence>
<protein>
    <recommendedName>
        <fullName evidence="8 9">Cell division protein ZipA</fullName>
    </recommendedName>
</protein>
<evidence type="ECO:0000256" key="8">
    <source>
        <dbReference type="HAMAP-Rule" id="MF_00509"/>
    </source>
</evidence>